<dbReference type="GO" id="GO:0005096">
    <property type="term" value="F:GTPase activator activity"/>
    <property type="evidence" value="ECO:0007669"/>
    <property type="project" value="TreeGrafter"/>
</dbReference>
<evidence type="ECO:0000313" key="3">
    <source>
        <dbReference type="Proteomes" id="UP000242474"/>
    </source>
</evidence>
<dbReference type="InterPro" id="IPR015943">
    <property type="entry name" value="WD40/YVTN_repeat-like_dom_sf"/>
</dbReference>
<sequence length="713" mass="77668">MDSADSTAPKLRIVESRSLDPVAGATAVAYDPTQDIIAVGRSTGVIDMFSARRATSSQMNSGQNSAIAHLIFITGEAALAAINSKGQLLVFDLDTLEFCFAYSVPIAPTCVALFPGTSWLLIGTEAGRVYFIDAVTGRKTTFSVDCLTKPESPVAVVEPHPIESEKFLIAYADGTCVVCNLGKASVSDRAMVLSRHRFDHPTVLKQRLATEPESNTPAVIIEPWLISAGWSPTGERFVASYSNGVLCIFDPNSGTAPLVARTIQCSDILSSNDETVAAAATGMDRKMRNLQQVCWCTNEQLDQSFLVVTSGSTSSFQNYIHVFCTKTGDANVKSCRDVTTLECYELKVPLTGLCTIPGVSPWKNSRDGVRRLAVLAGRPTHVSLLEFTPSLRLRQSKNLLGELEWCSAPAEFICQAEGQLNTALGKLLAGTFNCEGIDGVYAGSPDVDTLSQTITQLFCCANRSETLSLWCIADRRLQRCKSVELDLRYVSRLLGIEGRVSFMSLCSLSGLLAIGMESGEVLVCMLTDDKQAPLAQNYTPFEKLREQASIYYNTEPPVVETHNKTDQNGPQLNHVSDHYNDARSHSTQVYSARDGKHVSGMERKPSVSSADGNLVQRGSRRLSSTFGTLFRRGSAASENSNNSRRTDTKPDVVLNDINEFESDSLKVASSKYDNADPGDLAKVDVEAWKDQTDRLNIEILTLQSNKLYTTKSN</sequence>
<feature type="region of interest" description="Disordered" evidence="1">
    <location>
        <begin position="589"/>
        <end position="618"/>
    </location>
</feature>
<dbReference type="PANTHER" id="PTHR10241:SF25">
    <property type="entry name" value="TOMOSYN, ISOFORM C"/>
    <property type="match status" value="1"/>
</dbReference>
<evidence type="ECO:0000313" key="2">
    <source>
        <dbReference type="EMBL" id="PIA18120.1"/>
    </source>
</evidence>
<dbReference type="EMBL" id="KZ303491">
    <property type="protein sequence ID" value="PIA18120.1"/>
    <property type="molecule type" value="Genomic_DNA"/>
</dbReference>
<keyword evidence="3" id="KW-1185">Reference proteome</keyword>
<accession>A0A2G5BGI4</accession>
<dbReference type="GO" id="GO:0006893">
    <property type="term" value="P:Golgi to plasma membrane transport"/>
    <property type="evidence" value="ECO:0007669"/>
    <property type="project" value="TreeGrafter"/>
</dbReference>
<proteinExistence type="predicted"/>
<dbReference type="GO" id="GO:0019905">
    <property type="term" value="F:syntaxin binding"/>
    <property type="evidence" value="ECO:0007669"/>
    <property type="project" value="TreeGrafter"/>
</dbReference>
<dbReference type="GO" id="GO:0006887">
    <property type="term" value="P:exocytosis"/>
    <property type="evidence" value="ECO:0007669"/>
    <property type="project" value="TreeGrafter"/>
</dbReference>
<dbReference type="Gene3D" id="2.130.10.10">
    <property type="entry name" value="YVTN repeat-like/Quinoprotein amine dehydrogenase"/>
    <property type="match status" value="2"/>
</dbReference>
<dbReference type="STRING" id="763665.A0A2G5BGI4"/>
<reference evidence="2 3" key="1">
    <citation type="journal article" date="2015" name="Genome Biol. Evol.">
        <title>Phylogenomic analyses indicate that early fungi evolved digesting cell walls of algal ancestors of land plants.</title>
        <authorList>
            <person name="Chang Y."/>
            <person name="Wang S."/>
            <person name="Sekimoto S."/>
            <person name="Aerts A.L."/>
            <person name="Choi C."/>
            <person name="Clum A."/>
            <person name="LaButti K.M."/>
            <person name="Lindquist E.A."/>
            <person name="Yee Ngan C."/>
            <person name="Ohm R.A."/>
            <person name="Salamov A.A."/>
            <person name="Grigoriev I.V."/>
            <person name="Spatafora J.W."/>
            <person name="Berbee M.L."/>
        </authorList>
    </citation>
    <scope>NUCLEOTIDE SEQUENCE [LARGE SCALE GENOMIC DNA]</scope>
    <source>
        <strain evidence="2 3">NRRL 1564</strain>
    </source>
</reference>
<dbReference type="GO" id="GO:0005737">
    <property type="term" value="C:cytoplasm"/>
    <property type="evidence" value="ECO:0007669"/>
    <property type="project" value="TreeGrafter"/>
</dbReference>
<evidence type="ECO:0000256" key="1">
    <source>
        <dbReference type="SAM" id="MobiDB-lite"/>
    </source>
</evidence>
<name>A0A2G5BGI4_COERN</name>
<feature type="compositionally biased region" description="Basic and acidic residues" evidence="1">
    <location>
        <begin position="593"/>
        <end position="605"/>
    </location>
</feature>
<dbReference type="OrthoDB" id="19944at2759"/>
<dbReference type="GO" id="GO:0005886">
    <property type="term" value="C:plasma membrane"/>
    <property type="evidence" value="ECO:0007669"/>
    <property type="project" value="TreeGrafter"/>
</dbReference>
<gene>
    <name evidence="2" type="ORF">COEREDRAFT_91432</name>
</gene>
<dbReference type="InterPro" id="IPR036322">
    <property type="entry name" value="WD40_repeat_dom_sf"/>
</dbReference>
<organism evidence="2 3">
    <name type="scientific">Coemansia reversa (strain ATCC 12441 / NRRL 1564)</name>
    <dbReference type="NCBI Taxonomy" id="763665"/>
    <lineage>
        <taxon>Eukaryota</taxon>
        <taxon>Fungi</taxon>
        <taxon>Fungi incertae sedis</taxon>
        <taxon>Zoopagomycota</taxon>
        <taxon>Kickxellomycotina</taxon>
        <taxon>Kickxellomycetes</taxon>
        <taxon>Kickxellales</taxon>
        <taxon>Kickxellaceae</taxon>
        <taxon>Coemansia</taxon>
    </lineage>
</organism>
<dbReference type="Proteomes" id="UP000242474">
    <property type="component" value="Unassembled WGS sequence"/>
</dbReference>
<protein>
    <submittedName>
        <fullName evidence="2">WD40 repeat-like protein</fullName>
    </submittedName>
</protein>
<dbReference type="AlphaFoldDB" id="A0A2G5BGI4"/>
<dbReference type="SUPFAM" id="SSF50978">
    <property type="entry name" value="WD40 repeat-like"/>
    <property type="match status" value="1"/>
</dbReference>
<dbReference type="GO" id="GO:0045159">
    <property type="term" value="F:myosin II binding"/>
    <property type="evidence" value="ECO:0007669"/>
    <property type="project" value="TreeGrafter"/>
</dbReference>
<dbReference type="PANTHER" id="PTHR10241">
    <property type="entry name" value="LETHAL 2 GIANT LARVAE PROTEIN"/>
    <property type="match status" value="1"/>
</dbReference>